<keyword evidence="1" id="KW-1133">Transmembrane helix</keyword>
<evidence type="ECO:0000313" key="3">
    <source>
        <dbReference type="Proteomes" id="UP001589836"/>
    </source>
</evidence>
<keyword evidence="1" id="KW-0472">Membrane</keyword>
<dbReference type="EMBL" id="JBHLTP010000004">
    <property type="protein sequence ID" value="MFC0523348.1"/>
    <property type="molecule type" value="Genomic_DNA"/>
</dbReference>
<reference evidence="2 3" key="1">
    <citation type="submission" date="2024-09" db="EMBL/GenBank/DDBJ databases">
        <authorList>
            <person name="Sun Q."/>
            <person name="Mori K."/>
        </authorList>
    </citation>
    <scope>NUCLEOTIDE SEQUENCE [LARGE SCALE GENOMIC DNA]</scope>
    <source>
        <strain evidence="2 3">NCAIM B.02529</strain>
    </source>
</reference>
<dbReference type="Proteomes" id="UP001589836">
    <property type="component" value="Unassembled WGS sequence"/>
</dbReference>
<dbReference type="RefSeq" id="WP_377346042.1">
    <property type="nucleotide sequence ID" value="NZ_JBHLTP010000004.1"/>
</dbReference>
<evidence type="ECO:0000313" key="2">
    <source>
        <dbReference type="EMBL" id="MFC0523348.1"/>
    </source>
</evidence>
<sequence length="111" mass="12805">MDSVYCRYCTKDVEERQQLVTATNYFRILPYHRRCFEKVEEETIALTRSFKPVNGLAGNVTAFVLLAVALLFAFTPLLSMIGNVIAVLCLYPVVLRVISYFLYERRVTNNN</sequence>
<name>A0ABV6LM46_9BACI</name>
<keyword evidence="3" id="KW-1185">Reference proteome</keyword>
<proteinExistence type="predicted"/>
<evidence type="ECO:0000256" key="1">
    <source>
        <dbReference type="SAM" id="Phobius"/>
    </source>
</evidence>
<keyword evidence="1" id="KW-0812">Transmembrane</keyword>
<accession>A0ABV6LM46</accession>
<feature type="transmembrane region" description="Helical" evidence="1">
    <location>
        <begin position="80"/>
        <end position="103"/>
    </location>
</feature>
<evidence type="ECO:0008006" key="4">
    <source>
        <dbReference type="Google" id="ProtNLM"/>
    </source>
</evidence>
<protein>
    <recommendedName>
        <fullName evidence="4">Permease</fullName>
    </recommendedName>
</protein>
<gene>
    <name evidence="2" type="ORF">ACFFGV_07100</name>
</gene>
<feature type="transmembrane region" description="Helical" evidence="1">
    <location>
        <begin position="56"/>
        <end position="74"/>
    </location>
</feature>
<organism evidence="2 3">
    <name type="scientific">Pontibacillus salicampi</name>
    <dbReference type="NCBI Taxonomy" id="1449801"/>
    <lineage>
        <taxon>Bacteria</taxon>
        <taxon>Bacillati</taxon>
        <taxon>Bacillota</taxon>
        <taxon>Bacilli</taxon>
        <taxon>Bacillales</taxon>
        <taxon>Bacillaceae</taxon>
        <taxon>Pontibacillus</taxon>
    </lineage>
</organism>
<comment type="caution">
    <text evidence="2">The sequence shown here is derived from an EMBL/GenBank/DDBJ whole genome shotgun (WGS) entry which is preliminary data.</text>
</comment>